<dbReference type="PROSITE" id="PS51257">
    <property type="entry name" value="PROKAR_LIPOPROTEIN"/>
    <property type="match status" value="1"/>
</dbReference>
<comment type="similarity">
    <text evidence="1">Belongs to the bacterial solute-binding protein 1 family.</text>
</comment>
<accession>A0A7W5FPL6</accession>
<dbReference type="EMBL" id="JACHXK010000012">
    <property type="protein sequence ID" value="MBB3112362.1"/>
    <property type="molecule type" value="Genomic_DNA"/>
</dbReference>
<evidence type="ECO:0000313" key="6">
    <source>
        <dbReference type="EMBL" id="MBB3112362.1"/>
    </source>
</evidence>
<keyword evidence="7" id="KW-1185">Reference proteome</keyword>
<dbReference type="RefSeq" id="WP_183602491.1">
    <property type="nucleotide sequence ID" value="NZ_JACHXK010000012.1"/>
</dbReference>
<evidence type="ECO:0000256" key="5">
    <source>
        <dbReference type="SAM" id="SignalP"/>
    </source>
</evidence>
<name>A0A7W5FPL6_9BACL</name>
<dbReference type="InterPro" id="IPR006059">
    <property type="entry name" value="SBP"/>
</dbReference>
<dbReference type="PANTHER" id="PTHR30061:SF50">
    <property type="entry name" value="MALTOSE_MALTODEXTRIN-BINDING PERIPLASMIC PROTEIN"/>
    <property type="match status" value="1"/>
</dbReference>
<dbReference type="GO" id="GO:1901982">
    <property type="term" value="F:maltose binding"/>
    <property type="evidence" value="ECO:0007669"/>
    <property type="project" value="TreeGrafter"/>
</dbReference>
<dbReference type="GO" id="GO:0055085">
    <property type="term" value="P:transmembrane transport"/>
    <property type="evidence" value="ECO:0007669"/>
    <property type="project" value="InterPro"/>
</dbReference>
<organism evidence="6 7">
    <name type="scientific">Paenibacillus phyllosphaerae</name>
    <dbReference type="NCBI Taxonomy" id="274593"/>
    <lineage>
        <taxon>Bacteria</taxon>
        <taxon>Bacillati</taxon>
        <taxon>Bacillota</taxon>
        <taxon>Bacilli</taxon>
        <taxon>Bacillales</taxon>
        <taxon>Paenibacillaceae</taxon>
        <taxon>Paenibacillus</taxon>
    </lineage>
</organism>
<evidence type="ECO:0000256" key="2">
    <source>
        <dbReference type="ARBA" id="ARBA00022448"/>
    </source>
</evidence>
<dbReference type="GO" id="GO:0055052">
    <property type="term" value="C:ATP-binding cassette (ABC) transporter complex, substrate-binding subunit-containing"/>
    <property type="evidence" value="ECO:0007669"/>
    <property type="project" value="TreeGrafter"/>
</dbReference>
<dbReference type="Gene3D" id="3.40.190.10">
    <property type="entry name" value="Periplasmic binding protein-like II"/>
    <property type="match status" value="2"/>
</dbReference>
<dbReference type="GO" id="GO:0015768">
    <property type="term" value="P:maltose transport"/>
    <property type="evidence" value="ECO:0007669"/>
    <property type="project" value="TreeGrafter"/>
</dbReference>
<keyword evidence="3 5" id="KW-0732">Signal</keyword>
<dbReference type="PROSITE" id="PS01037">
    <property type="entry name" value="SBP_BACTERIAL_1"/>
    <property type="match status" value="1"/>
</dbReference>
<evidence type="ECO:0000256" key="1">
    <source>
        <dbReference type="ARBA" id="ARBA00008520"/>
    </source>
</evidence>
<gene>
    <name evidence="6" type="ORF">FHS18_004463</name>
</gene>
<feature type="region of interest" description="Disordered" evidence="4">
    <location>
        <begin position="28"/>
        <end position="49"/>
    </location>
</feature>
<feature type="chain" id="PRO_5039599614" evidence="5">
    <location>
        <begin position="22"/>
        <end position="455"/>
    </location>
</feature>
<evidence type="ECO:0000256" key="4">
    <source>
        <dbReference type="SAM" id="MobiDB-lite"/>
    </source>
</evidence>
<feature type="compositionally biased region" description="Polar residues" evidence="4">
    <location>
        <begin position="36"/>
        <end position="46"/>
    </location>
</feature>
<dbReference type="AlphaFoldDB" id="A0A7W5FPL6"/>
<protein>
    <submittedName>
        <fullName evidence="6">Arabinogalactan oligomer/maltooligosaccharide transport system substrate-binding protein</fullName>
    </submittedName>
</protein>
<dbReference type="GO" id="GO:0042956">
    <property type="term" value="P:maltodextrin transmembrane transport"/>
    <property type="evidence" value="ECO:0007669"/>
    <property type="project" value="TreeGrafter"/>
</dbReference>
<dbReference type="SUPFAM" id="SSF53850">
    <property type="entry name" value="Periplasmic binding protein-like II"/>
    <property type="match status" value="1"/>
</dbReference>
<dbReference type="Proteomes" id="UP000570361">
    <property type="component" value="Unassembled WGS sequence"/>
</dbReference>
<dbReference type="PANTHER" id="PTHR30061">
    <property type="entry name" value="MALTOSE-BINDING PERIPLASMIC PROTEIN"/>
    <property type="match status" value="1"/>
</dbReference>
<comment type="caution">
    <text evidence="6">The sequence shown here is derived from an EMBL/GenBank/DDBJ whole genome shotgun (WGS) entry which is preliminary data.</text>
</comment>
<evidence type="ECO:0000256" key="3">
    <source>
        <dbReference type="ARBA" id="ARBA00022729"/>
    </source>
</evidence>
<feature type="signal peptide" evidence="5">
    <location>
        <begin position="1"/>
        <end position="21"/>
    </location>
</feature>
<evidence type="ECO:0000313" key="7">
    <source>
        <dbReference type="Proteomes" id="UP000570361"/>
    </source>
</evidence>
<keyword evidence="2" id="KW-0813">Transport</keyword>
<proteinExistence type="inferred from homology"/>
<dbReference type="Pfam" id="PF13416">
    <property type="entry name" value="SBP_bac_8"/>
    <property type="match status" value="1"/>
</dbReference>
<sequence>MKKIGAIGVAMSLVSMLAVSGCGNDTSNGTNNTNDAAPSSTTSQVNAEEEGGLQWDAAANDYVMEPEIASGEQPLKIWVETEAYGKALVEAFKVKHPQVNVEYEVVAKVESVERMSLDGEAGKGADVFMANYDKLAQAIDNATAAPIGQYEQSLKERVPDTFIEVVSKDDQMYGVPISTESIALFYNKTLLKELTGSDKPASTWEEVVALADQYNDSSANRWTIRFLAGQLYYAYPVLSSLGWHLYEDNDLDKPNFNSESLTKGLEYYKSLRSIWDVNSADATWDSIENEFVKGQTPYVITGPWVFKDFDKAAADKKFEYGVTVLPKAASGDAAASLTGISVAVVSGYSKYPAAARVFANFIASDEGAAALYQSTGAIPALKSDQIQGVEGINGNEHIAGIIAQSENADLTPQIPEYLYTSGNALIVNVWDNLMTVSEAQQKAEQEYANLKALGQ</sequence>
<dbReference type="InterPro" id="IPR006061">
    <property type="entry name" value="SBP_1_CS"/>
</dbReference>
<reference evidence="6 7" key="1">
    <citation type="submission" date="2020-08" db="EMBL/GenBank/DDBJ databases">
        <title>Genomic Encyclopedia of Type Strains, Phase III (KMG-III): the genomes of soil and plant-associated and newly described type strains.</title>
        <authorList>
            <person name="Whitman W."/>
        </authorList>
    </citation>
    <scope>NUCLEOTIDE SEQUENCE [LARGE SCALE GENOMIC DNA]</scope>
    <source>
        <strain evidence="6 7">CECT 5862</strain>
    </source>
</reference>